<evidence type="ECO:0008006" key="4">
    <source>
        <dbReference type="Google" id="ProtNLM"/>
    </source>
</evidence>
<gene>
    <name evidence="2" type="ORF">A4V15_14160</name>
</gene>
<accession>A0A178LK18</accession>
<reference evidence="2 3" key="1">
    <citation type="submission" date="2016-04" db="EMBL/GenBank/DDBJ databases">
        <title>Draft Genome Sequences of Staphylococcus capitis Strain H36, S. capitis Strain H65, S. cohnii Strain H62, S. hominis Strain H69, Mycobacterium iranicum Strain H39, Plantibacter sp. Strain H53, Pseudomonas oryzihabitans Strain H72, and Microbacterium sp. Strain H83, isolated from residential settings.</title>
        <authorList>
            <person name="Lymperopoulou D."/>
            <person name="Adams R.I."/>
            <person name="Lindow S."/>
            <person name="Coil D.A."/>
            <person name="Jospin G."/>
            <person name="Eisen J.A."/>
        </authorList>
    </citation>
    <scope>NUCLEOTIDE SEQUENCE [LARGE SCALE GENOMIC DNA]</scope>
    <source>
        <strain evidence="2 3">H72</strain>
    </source>
</reference>
<name>A0A178LK18_9PSED</name>
<protein>
    <recommendedName>
        <fullName evidence="4">DUF2635 domain-containing protein</fullName>
    </recommendedName>
</protein>
<comment type="caution">
    <text evidence="2">The sequence shown here is derived from an EMBL/GenBank/DDBJ whole genome shotgun (WGS) entry which is preliminary data.</text>
</comment>
<dbReference type="AlphaFoldDB" id="A0A178LK18"/>
<evidence type="ECO:0000313" key="3">
    <source>
        <dbReference type="Proteomes" id="UP000078356"/>
    </source>
</evidence>
<dbReference type="RefSeq" id="WP_064307282.1">
    <property type="nucleotide sequence ID" value="NZ_LWCR01000006.1"/>
</dbReference>
<evidence type="ECO:0000313" key="2">
    <source>
        <dbReference type="EMBL" id="OAN31147.1"/>
    </source>
</evidence>
<dbReference type="Proteomes" id="UP000078356">
    <property type="component" value="Unassembled WGS sequence"/>
</dbReference>
<proteinExistence type="predicted"/>
<organism evidence="2 3">
    <name type="scientific">Pseudomonas oryzihabitans</name>
    <dbReference type="NCBI Taxonomy" id="47885"/>
    <lineage>
        <taxon>Bacteria</taxon>
        <taxon>Pseudomonadati</taxon>
        <taxon>Pseudomonadota</taxon>
        <taxon>Gammaproteobacteria</taxon>
        <taxon>Pseudomonadales</taxon>
        <taxon>Pseudomonadaceae</taxon>
        <taxon>Pseudomonas</taxon>
    </lineage>
</organism>
<dbReference type="EMBL" id="LWCR01000006">
    <property type="protein sequence ID" value="OAN31147.1"/>
    <property type="molecule type" value="Genomic_DNA"/>
</dbReference>
<evidence type="ECO:0000256" key="1">
    <source>
        <dbReference type="SAM" id="MobiDB-lite"/>
    </source>
</evidence>
<feature type="region of interest" description="Disordered" evidence="1">
    <location>
        <begin position="55"/>
        <end position="83"/>
    </location>
</feature>
<feature type="compositionally biased region" description="Low complexity" evidence="1">
    <location>
        <begin position="65"/>
        <end position="83"/>
    </location>
</feature>
<sequence length="83" mass="8849">MRVIAAEYPVPLLPTRDDPLGGFIQPAPAEPVEVPEHSYYLRRVATGELLRAPAAKADAKVTVSTKPAKATKAEPAATEDTPQ</sequence>